<evidence type="ECO:0000313" key="2">
    <source>
        <dbReference type="EnsemblMetazoa" id="AALB002529-PA"/>
    </source>
</evidence>
<dbReference type="AlphaFoldDB" id="A0A182F7R4"/>
<feature type="compositionally biased region" description="Basic residues" evidence="1">
    <location>
        <begin position="19"/>
        <end position="29"/>
    </location>
</feature>
<dbReference type="EnsemblMetazoa" id="AALB002529-RA">
    <property type="protein sequence ID" value="AALB002529-PA"/>
    <property type="gene ID" value="AALB002529"/>
</dbReference>
<evidence type="ECO:0000313" key="3">
    <source>
        <dbReference type="Proteomes" id="UP000069272"/>
    </source>
</evidence>
<dbReference type="Proteomes" id="UP000069272">
    <property type="component" value="Chromosome 2R"/>
</dbReference>
<keyword evidence="3" id="KW-1185">Reference proteome</keyword>
<accession>A0A182F7R4</accession>
<dbReference type="VEuPathDB" id="VectorBase:AALB002529"/>
<evidence type="ECO:0000256" key="1">
    <source>
        <dbReference type="SAM" id="MobiDB-lite"/>
    </source>
</evidence>
<organism evidence="2 3">
    <name type="scientific">Anopheles albimanus</name>
    <name type="common">New world malaria mosquito</name>
    <dbReference type="NCBI Taxonomy" id="7167"/>
    <lineage>
        <taxon>Eukaryota</taxon>
        <taxon>Metazoa</taxon>
        <taxon>Ecdysozoa</taxon>
        <taxon>Arthropoda</taxon>
        <taxon>Hexapoda</taxon>
        <taxon>Insecta</taxon>
        <taxon>Pterygota</taxon>
        <taxon>Neoptera</taxon>
        <taxon>Endopterygota</taxon>
        <taxon>Diptera</taxon>
        <taxon>Nematocera</taxon>
        <taxon>Culicoidea</taxon>
        <taxon>Culicidae</taxon>
        <taxon>Anophelinae</taxon>
        <taxon>Anopheles</taxon>
    </lineage>
</organism>
<name>A0A182F7R4_ANOAL</name>
<protein>
    <submittedName>
        <fullName evidence="2">Uncharacterized protein</fullName>
    </submittedName>
</protein>
<sequence>MSKSTSFQRSSPLRIPVKPCKKQSMKHHSSGAGEDAVPQAARQLLRSLHNDRRSSIVSRISIGRTVRQTACLLDQSCMDQFDDSFSLEMDCTAPLTPRRSPHLKRRASISLLRKTLKATSAGAGNRPTGGELATVSRKKATSVRKRMLGTIRKVFQRRSRPGYNKL</sequence>
<reference evidence="2 3" key="1">
    <citation type="journal article" date="2017" name="G3 (Bethesda)">
        <title>The Physical Genome Mapping of Anopheles albimanus Corrected Scaffold Misassemblies and Identified Interarm Rearrangements in Genus Anopheles.</title>
        <authorList>
            <person name="Artemov G.N."/>
            <person name="Peery A.N."/>
            <person name="Jiang X."/>
            <person name="Tu Z."/>
            <person name="Stegniy V.N."/>
            <person name="Sharakhova M.V."/>
            <person name="Sharakhov I.V."/>
        </authorList>
    </citation>
    <scope>NUCLEOTIDE SEQUENCE [LARGE SCALE GENOMIC DNA]</scope>
    <source>
        <strain evidence="2 3">ALBI9_A</strain>
    </source>
</reference>
<proteinExistence type="predicted"/>
<feature type="region of interest" description="Disordered" evidence="1">
    <location>
        <begin position="1"/>
        <end position="36"/>
    </location>
</feature>
<reference evidence="2" key="2">
    <citation type="submission" date="2022-08" db="UniProtKB">
        <authorList>
            <consortium name="EnsemblMetazoa"/>
        </authorList>
    </citation>
    <scope>IDENTIFICATION</scope>
    <source>
        <strain evidence="2">STECLA/ALBI9_A</strain>
    </source>
</reference>
<feature type="compositionally biased region" description="Polar residues" evidence="1">
    <location>
        <begin position="1"/>
        <end position="11"/>
    </location>
</feature>